<sequence length="263" mass="29228">MVKSSKRWTRITKNKSWCIIYKLRAFRRETLLWINLLNKVSTPLSRSLMSNSSACNCSSWHAILAFWKALDTRDHLLEFGFTICFNKRCNEDSTIEIAASLASADSLSTRNSALDQSPEQSLNSALKINDVQLQRLRCKVDSSTERAISLASASSLTTLQPSWSSEADFLLIFLNCFCAFLAGVSLSLGLNCCIITPLDGQLHLLGARLELREALLHGVAEVKQGERPLQLLLHSSPLLKPEAGQAHHLIHAASEGWKAHSRI</sequence>
<evidence type="ECO:0000313" key="1">
    <source>
        <dbReference type="EnsemblPlants" id="OGLUM08G24480.1"/>
    </source>
</evidence>
<dbReference type="EnsemblPlants" id="OGLUM08G24480.1">
    <property type="protein sequence ID" value="OGLUM08G24480.1"/>
    <property type="gene ID" value="OGLUM08G24480"/>
</dbReference>
<proteinExistence type="predicted"/>
<reference evidence="1" key="1">
    <citation type="submission" date="2015-04" db="UniProtKB">
        <authorList>
            <consortium name="EnsemblPlants"/>
        </authorList>
    </citation>
    <scope>IDENTIFICATION</scope>
</reference>
<keyword evidence="2" id="KW-1185">Reference proteome</keyword>
<accession>A0A0E0AYP9</accession>
<protein>
    <submittedName>
        <fullName evidence="1">Uncharacterized protein</fullName>
    </submittedName>
</protein>
<dbReference type="Gramene" id="OGLUM08G24480.1">
    <property type="protein sequence ID" value="OGLUM08G24480.1"/>
    <property type="gene ID" value="OGLUM08G24480"/>
</dbReference>
<dbReference type="HOGENOM" id="CLU_1059159_0_0_1"/>
<dbReference type="eggNOG" id="ENOG502R70Y">
    <property type="taxonomic scope" value="Eukaryota"/>
</dbReference>
<organism evidence="1">
    <name type="scientific">Oryza glumipatula</name>
    <dbReference type="NCBI Taxonomy" id="40148"/>
    <lineage>
        <taxon>Eukaryota</taxon>
        <taxon>Viridiplantae</taxon>
        <taxon>Streptophyta</taxon>
        <taxon>Embryophyta</taxon>
        <taxon>Tracheophyta</taxon>
        <taxon>Spermatophyta</taxon>
        <taxon>Magnoliopsida</taxon>
        <taxon>Liliopsida</taxon>
        <taxon>Poales</taxon>
        <taxon>Poaceae</taxon>
        <taxon>BOP clade</taxon>
        <taxon>Oryzoideae</taxon>
        <taxon>Oryzeae</taxon>
        <taxon>Oryzinae</taxon>
        <taxon>Oryza</taxon>
    </lineage>
</organism>
<dbReference type="AlphaFoldDB" id="A0A0E0AYP9"/>
<name>A0A0E0AYP9_9ORYZ</name>
<reference evidence="1" key="2">
    <citation type="submission" date="2018-05" db="EMBL/GenBank/DDBJ databases">
        <title>OgluRS3 (Oryza glumaepatula Reference Sequence Version 3).</title>
        <authorList>
            <person name="Zhang J."/>
            <person name="Kudrna D."/>
            <person name="Lee S."/>
            <person name="Talag J."/>
            <person name="Welchert J."/>
            <person name="Wing R.A."/>
        </authorList>
    </citation>
    <scope>NUCLEOTIDE SEQUENCE [LARGE SCALE GENOMIC DNA]</scope>
</reference>
<dbReference type="Proteomes" id="UP000026961">
    <property type="component" value="Chromosome 8"/>
</dbReference>
<evidence type="ECO:0000313" key="2">
    <source>
        <dbReference type="Proteomes" id="UP000026961"/>
    </source>
</evidence>